<dbReference type="SUPFAM" id="SSF53649">
    <property type="entry name" value="Alkaline phosphatase-like"/>
    <property type="match status" value="1"/>
</dbReference>
<accession>A0A9D8KIG2</accession>
<comment type="caution">
    <text evidence="1">The sequence shown here is derived from an EMBL/GenBank/DDBJ whole genome shotgun (WGS) entry which is preliminary data.</text>
</comment>
<evidence type="ECO:0000313" key="1">
    <source>
        <dbReference type="EMBL" id="MBN1574838.1"/>
    </source>
</evidence>
<protein>
    <submittedName>
        <fullName evidence="1">Alkaline phosphatase family protein</fullName>
    </submittedName>
</protein>
<dbReference type="InterPro" id="IPR017850">
    <property type="entry name" value="Alkaline_phosphatase_core_sf"/>
</dbReference>
<sequence length="622" mass="68270">MYDRVIVLGIDGIDPNLMDKFISEGDVPNFKVLAQTGSYSRLGASNPPQSPVSWSNIGTGADSGGHGVFDFIVRNPKNYMPDLGVLKINRKNVLGIREKMFDPTSLAKFFWDYTSEAGIPSFSIRWPMTFPPGNGSGKLLAGLGVPDIKGGLGRYTFFSSAEPDKSKEGWEKIVQLKFKGEGANQVAETKIVGPSVAGLTGAKDSTIPLKIIRGGGDGLILEVAGKAVEANAGKWTEWVPMEFSGGALKKVSGIGRFYVVSTEPETGIYLTPLQVNPQDPCFIISRTDDYAGEIAKNIGGLYHTLGIPEDTKPVNEGVLDDDAFISMCDDIMVEREKMLDYGLGNFKEGVFSFVIDTTDRIQHMFWRFLDKEHPLYTKEGEARYGGIIRDYYKRTDKIIGDILSGHVDDKTLLIVCSDHGFTSFRKGFHVNRWLVDNELMTLKSEPDPKDSDGGALFRGVDWKKTKAYSLGFSSIYLNLKGRESGGIVEAGEAKKLRDKIRAELVKAVDPETGGRIFRNVYEANDIYSEKYIEDSPDLIVGFEAGYRMSWQTAIGGTPRGLLAPNNKQWSGDHIVDPEIVPGILFSNAKTKGKAPRGMDVAPTVLKAVGIKPDRSIKGDPFI</sequence>
<dbReference type="Pfam" id="PF01663">
    <property type="entry name" value="Phosphodiest"/>
    <property type="match status" value="2"/>
</dbReference>
<dbReference type="EMBL" id="JAFGIX010000090">
    <property type="protein sequence ID" value="MBN1574838.1"/>
    <property type="molecule type" value="Genomic_DNA"/>
</dbReference>
<dbReference type="Proteomes" id="UP000809273">
    <property type="component" value="Unassembled WGS sequence"/>
</dbReference>
<evidence type="ECO:0000313" key="2">
    <source>
        <dbReference type="Proteomes" id="UP000809273"/>
    </source>
</evidence>
<dbReference type="InterPro" id="IPR002591">
    <property type="entry name" value="Phosphodiest/P_Trfase"/>
</dbReference>
<name>A0A9D8KIG2_9DELT</name>
<reference evidence="1" key="1">
    <citation type="journal article" date="2021" name="Environ. Microbiol.">
        <title>Genomic characterization of three novel Desulfobacterota classes expand the metabolic and phylogenetic diversity of the phylum.</title>
        <authorList>
            <person name="Murphy C.L."/>
            <person name="Biggerstaff J."/>
            <person name="Eichhorn A."/>
            <person name="Ewing E."/>
            <person name="Shahan R."/>
            <person name="Soriano D."/>
            <person name="Stewart S."/>
            <person name="VanMol K."/>
            <person name="Walker R."/>
            <person name="Walters P."/>
            <person name="Elshahed M.S."/>
            <person name="Youssef N.H."/>
        </authorList>
    </citation>
    <scope>NUCLEOTIDE SEQUENCE</scope>
    <source>
        <strain evidence="1">Zod_Metabat.24</strain>
    </source>
</reference>
<proteinExistence type="predicted"/>
<gene>
    <name evidence="1" type="ORF">JW984_16705</name>
</gene>
<dbReference type="AlphaFoldDB" id="A0A9D8KIG2"/>
<dbReference type="Gene3D" id="3.40.720.10">
    <property type="entry name" value="Alkaline Phosphatase, subunit A"/>
    <property type="match status" value="2"/>
</dbReference>
<organism evidence="1 2">
    <name type="scientific">Candidatus Zymogenus saltonus</name>
    <dbReference type="NCBI Taxonomy" id="2844893"/>
    <lineage>
        <taxon>Bacteria</taxon>
        <taxon>Deltaproteobacteria</taxon>
        <taxon>Candidatus Zymogenia</taxon>
        <taxon>Candidatus Zymogeniales</taxon>
        <taxon>Candidatus Zymogenaceae</taxon>
        <taxon>Candidatus Zymogenus</taxon>
    </lineage>
</organism>
<reference evidence="1" key="2">
    <citation type="submission" date="2021-01" db="EMBL/GenBank/DDBJ databases">
        <authorList>
            <person name="Hahn C.R."/>
            <person name="Youssef N.H."/>
            <person name="Elshahed M."/>
        </authorList>
    </citation>
    <scope>NUCLEOTIDE SEQUENCE</scope>
    <source>
        <strain evidence="1">Zod_Metabat.24</strain>
    </source>
</reference>